<dbReference type="PROSITE" id="PS50088">
    <property type="entry name" value="ANK_REPEAT"/>
    <property type="match status" value="2"/>
</dbReference>
<dbReference type="PANTHER" id="PTHR24197">
    <property type="entry name" value="ANKYRIN REPEAT DOMAIN-CONTAINING PROTEIN 61"/>
    <property type="match status" value="1"/>
</dbReference>
<dbReference type="PhylomeDB" id="E9H3F9"/>
<dbReference type="OrthoDB" id="194358at2759"/>
<dbReference type="STRING" id="6669.E9H3F9"/>
<dbReference type="SUPFAM" id="SSF48403">
    <property type="entry name" value="Ankyrin repeat"/>
    <property type="match status" value="1"/>
</dbReference>
<dbReference type="SMART" id="SM00248">
    <property type="entry name" value="ANK"/>
    <property type="match status" value="7"/>
</dbReference>
<organism evidence="5 6">
    <name type="scientific">Daphnia pulex</name>
    <name type="common">Water flea</name>
    <dbReference type="NCBI Taxonomy" id="6669"/>
    <lineage>
        <taxon>Eukaryota</taxon>
        <taxon>Metazoa</taxon>
        <taxon>Ecdysozoa</taxon>
        <taxon>Arthropoda</taxon>
        <taxon>Crustacea</taxon>
        <taxon>Branchiopoda</taxon>
        <taxon>Diplostraca</taxon>
        <taxon>Cladocera</taxon>
        <taxon>Anomopoda</taxon>
        <taxon>Daphniidae</taxon>
        <taxon>Daphnia</taxon>
    </lineage>
</organism>
<dbReference type="PANTHER" id="PTHR24197:SF48">
    <property type="entry name" value="ANKYRIN REPEAT DOMAIN-CONTAINING PROTEIN 61"/>
    <property type="match status" value="1"/>
</dbReference>
<keyword evidence="1" id="KW-0677">Repeat</keyword>
<feature type="repeat" description="ANK" evidence="3">
    <location>
        <begin position="60"/>
        <end position="96"/>
    </location>
</feature>
<keyword evidence="2 3" id="KW-0040">ANK repeat</keyword>
<sequence>MMGKERSTKNTVPEIPKSVLQKLSEDNTNRSDCLITQETTTQTLQRQQIHGADPNKRSLDSSTPLHKLIWINHSETLIPLMSLLIQYGADVNARQENDENSLHKLLRVNQTPDLLRAVRLLVENGIRVNESGGRAKGFGSSLHILCETNQTSHLLSVARYLVESGSIVNLRDDKNNTVLHLLSRYNQTDHLLPVIRFLVEAGFTDVDIKAKNDQGQTALHVLCQYNQSNQLSNIIEFLIEQGVQTSETVNNSLSALFLVCKYNQTDQLPTAMKLLIPLEDVNQTDYCGSQAAHLCAQYQKEYIIKSLDILADNGADLASTNSDGETILHLACQFADKLDLFSFVSSLDKELIRKMMDLADVVGRTPLHLAAKSGCTKTAQFLAGFAGVRILDTFGRCFADYLKYFLLEKGTPLCICCRGGSYLNIASLYQNYFFRSTVQSISAPFSIAKIEGSIPIQIDHVYVFNAIDKYTKTPASNRWENLLRIWNNPKKKLNFAMVTAVAESGMRCCHSCVQRNCVWCRLQFSISGYIHCLIEEVEKLDERFATQRLIFYGSSAERTKLFQLDEFDFLVVLSHFVEEEAESGHRVIYVGEGQSAFLSHGNGQLGISSGRAVYYFYQLLRAATKRVDCFNIHVRDITFGETCTTLHLTFCGNEQIIPITIDITIGVSRGVFRSSSLQPAKQPESTVKLPDYWCHSNLDEEFEYLVPFRDKCGPPEWRLSYPILERDTILGTGDEVRLCYRILKLLVMLCQRRNASITDEKLLPQKTRPSTYCLKTCLFRYMKLTNPPWNEEDMISHCIAIMEVLLTHPGVHLKSFFNPLLNVSYIDHEALAVCSKICDRLRSCLT</sequence>
<dbReference type="InterPro" id="IPR036770">
    <property type="entry name" value="Ankyrin_rpt-contain_sf"/>
</dbReference>
<dbReference type="KEGG" id="dpx:DAPPUDRAFT_252776"/>
<dbReference type="EMBL" id="GL732588">
    <property type="protein sequence ID" value="EFX73761.1"/>
    <property type="molecule type" value="Genomic_DNA"/>
</dbReference>
<dbReference type="PROSITE" id="PS50297">
    <property type="entry name" value="ANK_REP_REGION"/>
    <property type="match status" value="1"/>
</dbReference>
<evidence type="ECO:0000256" key="1">
    <source>
        <dbReference type="ARBA" id="ARBA00022737"/>
    </source>
</evidence>
<dbReference type="HOGENOM" id="CLU_336864_0_0_1"/>
<evidence type="ECO:0000256" key="2">
    <source>
        <dbReference type="ARBA" id="ARBA00023043"/>
    </source>
</evidence>
<gene>
    <name evidence="5" type="ORF">DAPPUDRAFT_252776</name>
</gene>
<dbReference type="AlphaFoldDB" id="E9H3F9"/>
<feature type="region of interest" description="Disordered" evidence="4">
    <location>
        <begin position="1"/>
        <end position="23"/>
    </location>
</feature>
<dbReference type="Gene3D" id="3.30.460.90">
    <property type="match status" value="1"/>
</dbReference>
<dbReference type="Pfam" id="PF12796">
    <property type="entry name" value="Ank_2"/>
    <property type="match status" value="2"/>
</dbReference>
<evidence type="ECO:0000256" key="3">
    <source>
        <dbReference type="PROSITE-ProRule" id="PRU00023"/>
    </source>
</evidence>
<dbReference type="InterPro" id="IPR002110">
    <property type="entry name" value="Ankyrin_rpt"/>
</dbReference>
<name>E9H3F9_DAPPU</name>
<dbReference type="eggNOG" id="KOG4177">
    <property type="taxonomic scope" value="Eukaryota"/>
</dbReference>
<keyword evidence="6" id="KW-1185">Reference proteome</keyword>
<evidence type="ECO:0000256" key="4">
    <source>
        <dbReference type="SAM" id="MobiDB-lite"/>
    </source>
</evidence>
<proteinExistence type="predicted"/>
<reference evidence="5 6" key="1">
    <citation type="journal article" date="2011" name="Science">
        <title>The ecoresponsive genome of Daphnia pulex.</title>
        <authorList>
            <person name="Colbourne J.K."/>
            <person name="Pfrender M.E."/>
            <person name="Gilbert D."/>
            <person name="Thomas W.K."/>
            <person name="Tucker A."/>
            <person name="Oakley T.H."/>
            <person name="Tokishita S."/>
            <person name="Aerts A."/>
            <person name="Arnold G.J."/>
            <person name="Basu M.K."/>
            <person name="Bauer D.J."/>
            <person name="Caceres C.E."/>
            <person name="Carmel L."/>
            <person name="Casola C."/>
            <person name="Choi J.H."/>
            <person name="Detter J.C."/>
            <person name="Dong Q."/>
            <person name="Dusheyko S."/>
            <person name="Eads B.D."/>
            <person name="Frohlich T."/>
            <person name="Geiler-Samerotte K.A."/>
            <person name="Gerlach D."/>
            <person name="Hatcher P."/>
            <person name="Jogdeo S."/>
            <person name="Krijgsveld J."/>
            <person name="Kriventseva E.V."/>
            <person name="Kultz D."/>
            <person name="Laforsch C."/>
            <person name="Lindquist E."/>
            <person name="Lopez J."/>
            <person name="Manak J.R."/>
            <person name="Muller J."/>
            <person name="Pangilinan J."/>
            <person name="Patwardhan R.P."/>
            <person name="Pitluck S."/>
            <person name="Pritham E.J."/>
            <person name="Rechtsteiner A."/>
            <person name="Rho M."/>
            <person name="Rogozin I.B."/>
            <person name="Sakarya O."/>
            <person name="Salamov A."/>
            <person name="Schaack S."/>
            <person name="Shapiro H."/>
            <person name="Shiga Y."/>
            <person name="Skalitzky C."/>
            <person name="Smith Z."/>
            <person name="Souvorov A."/>
            <person name="Sung W."/>
            <person name="Tang Z."/>
            <person name="Tsuchiya D."/>
            <person name="Tu H."/>
            <person name="Vos H."/>
            <person name="Wang M."/>
            <person name="Wolf Y.I."/>
            <person name="Yamagata H."/>
            <person name="Yamada T."/>
            <person name="Ye Y."/>
            <person name="Shaw J.R."/>
            <person name="Andrews J."/>
            <person name="Crease T.J."/>
            <person name="Tang H."/>
            <person name="Lucas S.M."/>
            <person name="Robertson H.M."/>
            <person name="Bork P."/>
            <person name="Koonin E.V."/>
            <person name="Zdobnov E.M."/>
            <person name="Grigoriev I.V."/>
            <person name="Lynch M."/>
            <person name="Boore J.L."/>
        </authorList>
    </citation>
    <scope>NUCLEOTIDE SEQUENCE [LARGE SCALE GENOMIC DNA]</scope>
</reference>
<dbReference type="Gene3D" id="1.25.40.20">
    <property type="entry name" value="Ankyrin repeat-containing domain"/>
    <property type="match status" value="2"/>
</dbReference>
<protein>
    <submittedName>
        <fullName evidence="5">Uncharacterized protein</fullName>
    </submittedName>
</protein>
<dbReference type="Proteomes" id="UP000000305">
    <property type="component" value="Unassembled WGS sequence"/>
</dbReference>
<feature type="repeat" description="ANK" evidence="3">
    <location>
        <begin position="214"/>
        <end position="250"/>
    </location>
</feature>
<dbReference type="InParanoid" id="E9H3F9"/>
<evidence type="ECO:0000313" key="5">
    <source>
        <dbReference type="EMBL" id="EFX73761.1"/>
    </source>
</evidence>
<accession>E9H3F9</accession>
<evidence type="ECO:0000313" key="6">
    <source>
        <dbReference type="Proteomes" id="UP000000305"/>
    </source>
</evidence>